<evidence type="ECO:0000313" key="1">
    <source>
        <dbReference type="EMBL" id="KAF8391118.1"/>
    </source>
</evidence>
<evidence type="ECO:0000313" key="2">
    <source>
        <dbReference type="Proteomes" id="UP000655225"/>
    </source>
</evidence>
<organism evidence="1 2">
    <name type="scientific">Tetracentron sinense</name>
    <name type="common">Spur-leaf</name>
    <dbReference type="NCBI Taxonomy" id="13715"/>
    <lineage>
        <taxon>Eukaryota</taxon>
        <taxon>Viridiplantae</taxon>
        <taxon>Streptophyta</taxon>
        <taxon>Embryophyta</taxon>
        <taxon>Tracheophyta</taxon>
        <taxon>Spermatophyta</taxon>
        <taxon>Magnoliopsida</taxon>
        <taxon>Trochodendrales</taxon>
        <taxon>Trochodendraceae</taxon>
        <taxon>Tetracentron</taxon>
    </lineage>
</organism>
<name>A0A834YR66_TETSI</name>
<protein>
    <submittedName>
        <fullName evidence="1">Uncharacterized protein</fullName>
    </submittedName>
</protein>
<sequence length="139" mass="15730">MSDDLVQMIALVATNLGKIAETLHRGAEAAYALNLYAKVMKIEGFEFEFLDDVFGILNGDDKLSRAFLVRNERGRRRMLEAGFPLHFMITEDLFLWAKDFQQEAKDKPAAVIFLRLLPAQMDRLGTNAGCSVPPPRRSR</sequence>
<proteinExistence type="predicted"/>
<dbReference type="Proteomes" id="UP000655225">
    <property type="component" value="Unassembled WGS sequence"/>
</dbReference>
<reference evidence="1 2" key="1">
    <citation type="submission" date="2020-04" db="EMBL/GenBank/DDBJ databases">
        <title>Plant Genome Project.</title>
        <authorList>
            <person name="Zhang R.-G."/>
        </authorList>
    </citation>
    <scope>NUCLEOTIDE SEQUENCE [LARGE SCALE GENOMIC DNA]</scope>
    <source>
        <strain evidence="1">YNK0</strain>
        <tissue evidence="1">Leaf</tissue>
    </source>
</reference>
<keyword evidence="2" id="KW-1185">Reference proteome</keyword>
<dbReference type="EMBL" id="JABCRI010000017">
    <property type="protein sequence ID" value="KAF8391118.1"/>
    <property type="molecule type" value="Genomic_DNA"/>
</dbReference>
<dbReference type="AlphaFoldDB" id="A0A834YR66"/>
<comment type="caution">
    <text evidence="1">The sequence shown here is derived from an EMBL/GenBank/DDBJ whole genome shotgun (WGS) entry which is preliminary data.</text>
</comment>
<gene>
    <name evidence="1" type="ORF">HHK36_023419</name>
</gene>
<accession>A0A834YR66</accession>